<dbReference type="InterPro" id="IPR014347">
    <property type="entry name" value="Tautomerase/MIF_sf"/>
</dbReference>
<accession>A0ABT8S037</accession>
<evidence type="ECO:0000313" key="1">
    <source>
        <dbReference type="EMBL" id="MDO1532269.1"/>
    </source>
</evidence>
<reference evidence="1" key="1">
    <citation type="submission" date="2023-06" db="EMBL/GenBank/DDBJ databases">
        <authorList>
            <person name="Jiang Y."/>
            <person name="Liu Q."/>
        </authorList>
    </citation>
    <scope>NUCLEOTIDE SEQUENCE</scope>
    <source>
        <strain evidence="1">CGMCC 1.12090</strain>
    </source>
</reference>
<protein>
    <submittedName>
        <fullName evidence="1">Tautomerase</fullName>
    </submittedName>
</protein>
<dbReference type="Gene3D" id="3.30.429.10">
    <property type="entry name" value="Macrophage Migration Inhibitory Factor"/>
    <property type="match status" value="1"/>
</dbReference>
<comment type="caution">
    <text evidence="1">The sequence shown here is derived from an EMBL/GenBank/DDBJ whole genome shotgun (WGS) entry which is preliminary data.</text>
</comment>
<gene>
    <name evidence="1" type="ORF">Q2T77_08210</name>
</gene>
<evidence type="ECO:0000313" key="2">
    <source>
        <dbReference type="Proteomes" id="UP001169027"/>
    </source>
</evidence>
<dbReference type="EMBL" id="JAUKVY010000004">
    <property type="protein sequence ID" value="MDO1532269.1"/>
    <property type="molecule type" value="Genomic_DNA"/>
</dbReference>
<keyword evidence="2" id="KW-1185">Reference proteome</keyword>
<organism evidence="1 2">
    <name type="scientific">Variovorax ginsengisoli</name>
    <dbReference type="NCBI Taxonomy" id="363844"/>
    <lineage>
        <taxon>Bacteria</taxon>
        <taxon>Pseudomonadati</taxon>
        <taxon>Pseudomonadota</taxon>
        <taxon>Betaproteobacteria</taxon>
        <taxon>Burkholderiales</taxon>
        <taxon>Comamonadaceae</taxon>
        <taxon>Variovorax</taxon>
    </lineage>
</organism>
<sequence>MPTILVDIPKDAFPGSARAALVRGFNAAAGAAEQIPADPRQRSLCWVLVNEVATGGWICGGVDLTSQLLPCSARIYLPSGVLDETSRASYVQCVHASFEQALPADDRRRLVTSVLLQEVADGRWGVGGAVWTLADFARAAGFAHLQHLVDHGQEPR</sequence>
<dbReference type="Proteomes" id="UP001169027">
    <property type="component" value="Unassembled WGS sequence"/>
</dbReference>
<dbReference type="RefSeq" id="WP_301806487.1">
    <property type="nucleotide sequence ID" value="NZ_JAUJZH010000004.1"/>
</dbReference>
<proteinExistence type="predicted"/>
<name>A0ABT8S037_9BURK</name>